<evidence type="ECO:0000313" key="3">
    <source>
        <dbReference type="EMBL" id="GLX81052.1"/>
    </source>
</evidence>
<accession>A0ABQ6H0C2</accession>
<dbReference type="PANTHER" id="PTHR30050">
    <property type="entry name" value="CHROMOSOMAL REPLICATION INITIATOR PROTEIN DNAA"/>
    <property type="match status" value="1"/>
</dbReference>
<dbReference type="InterPro" id="IPR055199">
    <property type="entry name" value="Hda_lid"/>
</dbReference>
<feature type="domain" description="Chromosomal replication initiator protein DnaA ATPAse" evidence="1">
    <location>
        <begin position="16"/>
        <end position="160"/>
    </location>
</feature>
<dbReference type="InterPro" id="IPR027417">
    <property type="entry name" value="P-loop_NTPase"/>
</dbReference>
<dbReference type="PANTHER" id="PTHR30050:SF5">
    <property type="entry name" value="DNAA REGULATORY INACTIVATOR HDA"/>
    <property type="match status" value="1"/>
</dbReference>
<dbReference type="EMBL" id="BSSU01000002">
    <property type="protein sequence ID" value="GLX81052.1"/>
    <property type="molecule type" value="Genomic_DNA"/>
</dbReference>
<protein>
    <submittedName>
        <fullName evidence="3">DnaA regulatory inactivator Hda</fullName>
    </submittedName>
</protein>
<dbReference type="Gene3D" id="1.10.8.60">
    <property type="match status" value="1"/>
</dbReference>
<evidence type="ECO:0000313" key="4">
    <source>
        <dbReference type="Proteomes" id="UP001157133"/>
    </source>
</evidence>
<gene>
    <name evidence="3" type="primary">dnaA-2</name>
    <name evidence="3" type="ORF">theurythT_05040</name>
</gene>
<dbReference type="Proteomes" id="UP001157133">
    <property type="component" value="Unassembled WGS sequence"/>
</dbReference>
<dbReference type="NCBIfam" id="TIGR03420">
    <property type="entry name" value="DnaA_homol_Hda"/>
    <property type="match status" value="1"/>
</dbReference>
<organism evidence="3 4">
    <name type="scientific">Thalassotalea eurytherma</name>
    <dbReference type="NCBI Taxonomy" id="1144278"/>
    <lineage>
        <taxon>Bacteria</taxon>
        <taxon>Pseudomonadati</taxon>
        <taxon>Pseudomonadota</taxon>
        <taxon>Gammaproteobacteria</taxon>
        <taxon>Alteromonadales</taxon>
        <taxon>Colwelliaceae</taxon>
        <taxon>Thalassotalea</taxon>
    </lineage>
</organism>
<keyword evidence="4" id="KW-1185">Reference proteome</keyword>
<evidence type="ECO:0000259" key="1">
    <source>
        <dbReference type="Pfam" id="PF00308"/>
    </source>
</evidence>
<dbReference type="InterPro" id="IPR013317">
    <property type="entry name" value="DnaA_dom"/>
</dbReference>
<reference evidence="3 4" key="1">
    <citation type="submission" date="2023-03" db="EMBL/GenBank/DDBJ databases">
        <title>Draft genome sequence of Thalassotalea eurytherma JCM 18482T.</title>
        <authorList>
            <person name="Sawabe T."/>
        </authorList>
    </citation>
    <scope>NUCLEOTIDE SEQUENCE [LARGE SCALE GENOMIC DNA]</scope>
    <source>
        <strain evidence="3 4">JCM 18482</strain>
    </source>
</reference>
<dbReference type="SUPFAM" id="SSF52540">
    <property type="entry name" value="P-loop containing nucleoside triphosphate hydrolases"/>
    <property type="match status" value="1"/>
</dbReference>
<dbReference type="Gene3D" id="3.40.50.300">
    <property type="entry name" value="P-loop containing nucleotide triphosphate hydrolases"/>
    <property type="match status" value="1"/>
</dbReference>
<dbReference type="Pfam" id="PF22688">
    <property type="entry name" value="Hda_lid"/>
    <property type="match status" value="1"/>
</dbReference>
<feature type="domain" description="Hda lid" evidence="2">
    <location>
        <begin position="169"/>
        <end position="233"/>
    </location>
</feature>
<dbReference type="RefSeq" id="WP_284206375.1">
    <property type="nucleotide sequence ID" value="NZ_BSSU01000002.1"/>
</dbReference>
<dbReference type="Pfam" id="PF00308">
    <property type="entry name" value="Bac_DnaA"/>
    <property type="match status" value="1"/>
</dbReference>
<sequence>MKSRSQLTLSVQLPDDETFASFEVGDNQSVVNELKLFIGGESQYQTPAMYLFGAQSVGKSHLLHASCAHADTLSQSSICMSFNELMNFSPEVLDGLEFYDVICLDDVDLIAGKADWEQAVFDLFNRVIEQQHKLIICGQKSVKQLGITLPDLVSRLGWGYVESIKPLSDDDKISAIQLRASQRGLILHLDVAKFLFNRVERDMKNLVTSLDELDKASIRDKRKITIPFIKEVLL</sequence>
<name>A0ABQ6H0C2_9GAMM</name>
<evidence type="ECO:0000259" key="2">
    <source>
        <dbReference type="Pfam" id="PF22688"/>
    </source>
</evidence>
<proteinExistence type="predicted"/>
<comment type="caution">
    <text evidence="3">The sequence shown here is derived from an EMBL/GenBank/DDBJ whole genome shotgun (WGS) entry which is preliminary data.</text>
</comment>
<dbReference type="InterPro" id="IPR017788">
    <property type="entry name" value="Hda"/>
</dbReference>